<evidence type="ECO:0000313" key="6">
    <source>
        <dbReference type="EMBL" id="CAM0146170.1"/>
    </source>
</evidence>
<name>A0ABC9GWR1_9POAL</name>
<evidence type="ECO:0000313" key="7">
    <source>
        <dbReference type="Proteomes" id="UP001497457"/>
    </source>
</evidence>
<gene>
    <name evidence="6" type="ORF">URODEC1_LOCUS119794</name>
</gene>
<evidence type="ECO:0000259" key="5">
    <source>
        <dbReference type="Pfam" id="PF08100"/>
    </source>
</evidence>
<sequence length="370" mass="40049">MQNNIMSHGQEEPLAPNTQNLHQGYVELYHHGFFHIKSTALLCAVGLGIPSAIHRRGGAAKASDLVAETGVHPAKLPYLRRLMRALAASGIFAAAHQPDDDDDGGGENVYTARSPRYMSALLRLLARPSTAVSPFFSLEACLRDGGAATLFEMAHGVPPWSLTKDDASYNEAMNDACAVDSGFSMDAMLQEVGVTDIFRGLSSLVDVGGGHGAAAMAIARAFPNVKRCTVLDLEQVISEAPAAGTVDDGTVQFVAGDMFESIPPADAVFLRHVLDCWDDDQCVTILRQCKRAIPTRDAGGKVIIVNVVVGHGPQDNVVKETQVLFDMYMMRYGGAEREEHEWKKIFLEAGFNDYKITPILGFQSIIEVFP</sequence>
<dbReference type="InterPro" id="IPR001077">
    <property type="entry name" value="COMT_C"/>
</dbReference>
<dbReference type="SUPFAM" id="SSF46785">
    <property type="entry name" value="Winged helix' DNA-binding domain"/>
    <property type="match status" value="1"/>
</dbReference>
<dbReference type="InterPro" id="IPR016461">
    <property type="entry name" value="COMT-like"/>
</dbReference>
<reference evidence="6" key="1">
    <citation type="submission" date="2024-10" db="EMBL/GenBank/DDBJ databases">
        <authorList>
            <person name="Ryan C."/>
        </authorList>
    </citation>
    <scope>NUCLEOTIDE SEQUENCE [LARGE SCALE GENOMIC DNA]</scope>
</reference>
<dbReference type="GO" id="GO:0008168">
    <property type="term" value="F:methyltransferase activity"/>
    <property type="evidence" value="ECO:0007669"/>
    <property type="project" value="UniProtKB-KW"/>
</dbReference>
<dbReference type="AlphaFoldDB" id="A0ABC9GWR1"/>
<accession>A0ABC9GWR1</accession>
<feature type="domain" description="O-methyltransferase C-terminal" evidence="4">
    <location>
        <begin position="137"/>
        <end position="352"/>
    </location>
</feature>
<comment type="caution">
    <text evidence="6">The sequence shown here is derived from an EMBL/GenBank/DDBJ whole genome shotgun (WGS) entry which is preliminary data.</text>
</comment>
<evidence type="ECO:0000256" key="1">
    <source>
        <dbReference type="ARBA" id="ARBA00022603"/>
    </source>
</evidence>
<dbReference type="PANTHER" id="PTHR11746">
    <property type="entry name" value="O-METHYLTRANSFERASE"/>
    <property type="match status" value="1"/>
</dbReference>
<evidence type="ECO:0000256" key="3">
    <source>
        <dbReference type="ARBA" id="ARBA00022691"/>
    </source>
</evidence>
<keyword evidence="1" id="KW-0489">Methyltransferase</keyword>
<dbReference type="EMBL" id="CAXIPR030000500">
    <property type="protein sequence ID" value="CAM0146170.1"/>
    <property type="molecule type" value="Genomic_DNA"/>
</dbReference>
<evidence type="ECO:0000256" key="2">
    <source>
        <dbReference type="ARBA" id="ARBA00022679"/>
    </source>
</evidence>
<dbReference type="PIRSF" id="PIRSF005739">
    <property type="entry name" value="O-mtase"/>
    <property type="match status" value="1"/>
</dbReference>
<dbReference type="InterPro" id="IPR012967">
    <property type="entry name" value="COMT_dimerisation"/>
</dbReference>
<dbReference type="FunFam" id="3.40.50.150:FF:000206">
    <property type="entry name" value="O-methyltransferase ZRP4"/>
    <property type="match status" value="1"/>
</dbReference>
<keyword evidence="2" id="KW-0808">Transferase</keyword>
<keyword evidence="7" id="KW-1185">Reference proteome</keyword>
<dbReference type="SUPFAM" id="SSF53335">
    <property type="entry name" value="S-adenosyl-L-methionine-dependent methyltransferases"/>
    <property type="match status" value="1"/>
</dbReference>
<dbReference type="InterPro" id="IPR036388">
    <property type="entry name" value="WH-like_DNA-bd_sf"/>
</dbReference>
<proteinExistence type="predicted"/>
<keyword evidence="3" id="KW-0949">S-adenosyl-L-methionine</keyword>
<dbReference type="Pfam" id="PF08100">
    <property type="entry name" value="Dimerisation"/>
    <property type="match status" value="1"/>
</dbReference>
<evidence type="ECO:0000259" key="4">
    <source>
        <dbReference type="Pfam" id="PF00891"/>
    </source>
</evidence>
<dbReference type="Gene3D" id="3.40.50.150">
    <property type="entry name" value="Vaccinia Virus protein VP39"/>
    <property type="match status" value="1"/>
</dbReference>
<organism evidence="6 7">
    <name type="scientific">Urochloa decumbens</name>
    <dbReference type="NCBI Taxonomy" id="240449"/>
    <lineage>
        <taxon>Eukaryota</taxon>
        <taxon>Viridiplantae</taxon>
        <taxon>Streptophyta</taxon>
        <taxon>Embryophyta</taxon>
        <taxon>Tracheophyta</taxon>
        <taxon>Spermatophyta</taxon>
        <taxon>Magnoliopsida</taxon>
        <taxon>Liliopsida</taxon>
        <taxon>Poales</taxon>
        <taxon>Poaceae</taxon>
        <taxon>PACMAD clade</taxon>
        <taxon>Panicoideae</taxon>
        <taxon>Panicodae</taxon>
        <taxon>Paniceae</taxon>
        <taxon>Melinidinae</taxon>
        <taxon>Urochloa</taxon>
    </lineage>
</organism>
<protein>
    <submittedName>
        <fullName evidence="6">Uncharacterized protein</fullName>
    </submittedName>
</protein>
<feature type="domain" description="O-methyltransferase dimerisation" evidence="5">
    <location>
        <begin position="33"/>
        <end position="111"/>
    </location>
</feature>
<dbReference type="InterPro" id="IPR029063">
    <property type="entry name" value="SAM-dependent_MTases_sf"/>
</dbReference>
<dbReference type="Pfam" id="PF00891">
    <property type="entry name" value="Methyltransf_2"/>
    <property type="match status" value="1"/>
</dbReference>
<dbReference type="PROSITE" id="PS51683">
    <property type="entry name" value="SAM_OMT_II"/>
    <property type="match status" value="1"/>
</dbReference>
<dbReference type="InterPro" id="IPR036390">
    <property type="entry name" value="WH_DNA-bd_sf"/>
</dbReference>
<dbReference type="Proteomes" id="UP001497457">
    <property type="component" value="Unassembled WGS sequence"/>
</dbReference>
<dbReference type="GO" id="GO:0032259">
    <property type="term" value="P:methylation"/>
    <property type="evidence" value="ECO:0007669"/>
    <property type="project" value="UniProtKB-KW"/>
</dbReference>
<dbReference type="Gene3D" id="1.10.10.10">
    <property type="entry name" value="Winged helix-like DNA-binding domain superfamily/Winged helix DNA-binding domain"/>
    <property type="match status" value="1"/>
</dbReference>